<dbReference type="Pfam" id="PF05114">
    <property type="entry name" value="MbnB_TglH_ChrH"/>
    <property type="match status" value="1"/>
</dbReference>
<gene>
    <name evidence="1" type="ORF">NLN86_02000</name>
</gene>
<dbReference type="Gene3D" id="3.20.20.150">
    <property type="entry name" value="Divalent-metal-dependent TIM barrel enzymes"/>
    <property type="match status" value="1"/>
</dbReference>
<dbReference type="Proteomes" id="UP001207430">
    <property type="component" value="Unassembled WGS sequence"/>
</dbReference>
<accession>A0AAW5W1V6</accession>
<reference evidence="1" key="1">
    <citation type="submission" date="2022-07" db="EMBL/GenBank/DDBJ databases">
        <title>Genome Sequence of Citrobacter portucalensis from Edible Snails.</title>
        <authorList>
            <person name="Okafor A.C."/>
            <person name="Ogbo F.C."/>
            <person name="Ruppitsch W."/>
            <person name="Allerberger F."/>
        </authorList>
    </citation>
    <scope>NUCLEOTIDE SEQUENCE</scope>
    <source>
        <strain evidence="1">Igbk 7</strain>
    </source>
</reference>
<dbReference type="EMBL" id="JANDBG010000002">
    <property type="protein sequence ID" value="MCX9000433.1"/>
    <property type="molecule type" value="Genomic_DNA"/>
</dbReference>
<dbReference type="PANTHER" id="PTHR42194:SF1">
    <property type="entry name" value="UPF0276 PROTEIN HI_1600"/>
    <property type="match status" value="1"/>
</dbReference>
<dbReference type="AlphaFoldDB" id="A0AAW5W1V6"/>
<evidence type="ECO:0000313" key="2">
    <source>
        <dbReference type="Proteomes" id="UP001207430"/>
    </source>
</evidence>
<dbReference type="PANTHER" id="PTHR42194">
    <property type="entry name" value="UPF0276 PROTEIN HI_1600"/>
    <property type="match status" value="1"/>
</dbReference>
<dbReference type="RefSeq" id="WP_267448166.1">
    <property type="nucleotide sequence ID" value="NZ_JANDBG010000002.1"/>
</dbReference>
<proteinExistence type="predicted"/>
<comment type="caution">
    <text evidence="1">The sequence shown here is derived from an EMBL/GenBank/DDBJ whole genome shotgun (WGS) entry which is preliminary data.</text>
</comment>
<dbReference type="NCBIfam" id="NF003818">
    <property type="entry name" value="PRK05409.1"/>
    <property type="match status" value="1"/>
</dbReference>
<dbReference type="InterPro" id="IPR007801">
    <property type="entry name" value="MbnB/TglH/ChrH"/>
</dbReference>
<sequence length="287" mass="32470">MREISADGAGIGLRSEHIATLLQQPCRQDIDFLELAPDNWMNLGGAKREQLTDIRKKYPLLAHGLSLSIGDTCPLNEEYMHDIRRFLDEYHIDIYSDHLCFSRDAQGYFHDLLPIPGFRAVLPYLAARIEQVQNIVGRQLVLENISSYHRYAGEMPEADFWGELLHLSGCGMLLDINNVYVNACNHGFDAFDYIRSIPSSSVVYYHIAGHLEYGEFRLDTHGMPVIEEVLALAKQTVEFHGARPLLLERDNNVPPLDALCAELTQIREYLSQGSTHGDKYCSTCVVS</sequence>
<evidence type="ECO:0000313" key="1">
    <source>
        <dbReference type="EMBL" id="MCX9000433.1"/>
    </source>
</evidence>
<protein>
    <submittedName>
        <fullName evidence="1">DUF692 domain-containing protein</fullName>
    </submittedName>
</protein>
<dbReference type="InterPro" id="IPR036237">
    <property type="entry name" value="Xyl_isomerase-like_sf"/>
</dbReference>
<organism evidence="1 2">
    <name type="scientific">Citrobacter portucalensis</name>
    <dbReference type="NCBI Taxonomy" id="1639133"/>
    <lineage>
        <taxon>Bacteria</taxon>
        <taxon>Pseudomonadati</taxon>
        <taxon>Pseudomonadota</taxon>
        <taxon>Gammaproteobacteria</taxon>
        <taxon>Enterobacterales</taxon>
        <taxon>Enterobacteriaceae</taxon>
        <taxon>Citrobacter</taxon>
        <taxon>Citrobacter freundii complex</taxon>
    </lineage>
</organism>
<dbReference type="SUPFAM" id="SSF51658">
    <property type="entry name" value="Xylose isomerase-like"/>
    <property type="match status" value="1"/>
</dbReference>
<name>A0AAW5W1V6_9ENTR</name>